<dbReference type="InterPro" id="IPR011990">
    <property type="entry name" value="TPR-like_helical_dom_sf"/>
</dbReference>
<evidence type="ECO:0000259" key="6">
    <source>
        <dbReference type="Pfam" id="PF00656"/>
    </source>
</evidence>
<dbReference type="PROSITE" id="PS50293">
    <property type="entry name" value="TPR_REGION"/>
    <property type="match status" value="1"/>
</dbReference>
<evidence type="ECO:0000313" key="8">
    <source>
        <dbReference type="Proteomes" id="UP000217895"/>
    </source>
</evidence>
<dbReference type="InterPro" id="IPR011600">
    <property type="entry name" value="Pept_C14_caspase"/>
</dbReference>
<evidence type="ECO:0000256" key="3">
    <source>
        <dbReference type="PROSITE-ProRule" id="PRU00339"/>
    </source>
</evidence>
<accession>A0A1Z4JN41</accession>
<dbReference type="Gene3D" id="3.40.50.1460">
    <property type="match status" value="1"/>
</dbReference>
<dbReference type="GO" id="GO:0046813">
    <property type="term" value="P:receptor-mediated virion attachment to host cell"/>
    <property type="evidence" value="ECO:0007669"/>
    <property type="project" value="TreeGrafter"/>
</dbReference>
<keyword evidence="5" id="KW-0472">Membrane</keyword>
<dbReference type="Proteomes" id="UP000217895">
    <property type="component" value="Chromosome"/>
</dbReference>
<evidence type="ECO:0000256" key="1">
    <source>
        <dbReference type="ARBA" id="ARBA00022737"/>
    </source>
</evidence>
<evidence type="ECO:0000313" key="7">
    <source>
        <dbReference type="EMBL" id="BAY58174.1"/>
    </source>
</evidence>
<sequence length="588" mass="65181">MTEALLIGIGQYDDANLQPLAAPDRDVAALQELLRRPDIGASRTDEVTVLNHPTLQQIRDTIETFCTLRDPNETVLIYISGNAIVTDQRELFLPCRNTSRSHLEQTAYSLSELKAELESCPARQQTVILDCCFSGTFAKDMIAPEDFSAIAESFVSPSRALLTSPISIEYSAKHKSNRNSTYTQLIIDAFETGMADGAANQPMRGEINVTELHAYIATRLQDSLPALSPTLHSQEQGYFIQLVNAPYLNFRQEAMSLASQGEISIVGHNILEALRIKEGIPENIANAIREDALLPHRQQAEKQRQYENIREQVSQRESPLSDNTQAELMQLRQLYGLQDNPLVTQPLPVDSANATLAPLPTEIEVPVEASVEAPVENEIPVEAPTTGDRLTQFLRNRRILRSSDEAVEPATDPASRFLQERNISPELVRLGLASLAVLALFGAVLWALFQPFPNSRPQIATADGWFEEGIRKSKEGNHNAAIAAYTEALNLSPTPANRAANLYYNRGVEYAKNSNFDQAFADYNEAIRLDPKLADAYFNRANIAAKRGDRSSAIKDYRAAARLYQAQNARNLQQNAQNAIRALEQPAT</sequence>
<dbReference type="GO" id="GO:0009279">
    <property type="term" value="C:cell outer membrane"/>
    <property type="evidence" value="ECO:0007669"/>
    <property type="project" value="TreeGrafter"/>
</dbReference>
<evidence type="ECO:0000256" key="5">
    <source>
        <dbReference type="SAM" id="Phobius"/>
    </source>
</evidence>
<keyword evidence="5" id="KW-0812">Transmembrane</keyword>
<dbReference type="Pfam" id="PF00656">
    <property type="entry name" value="Peptidase_C14"/>
    <property type="match status" value="1"/>
</dbReference>
<dbReference type="EMBL" id="AP018203">
    <property type="protein sequence ID" value="BAY58174.1"/>
    <property type="molecule type" value="Genomic_DNA"/>
</dbReference>
<dbReference type="PANTHER" id="PTHR44858:SF1">
    <property type="entry name" value="UDP-N-ACETYLGLUCOSAMINE--PEPTIDE N-ACETYLGLUCOSAMINYLTRANSFERASE SPINDLY-RELATED"/>
    <property type="match status" value="1"/>
</dbReference>
<name>A0A1Z4JN41_LEPBY</name>
<keyword evidence="5" id="KW-1133">Transmembrane helix</keyword>
<dbReference type="AlphaFoldDB" id="A0A1Z4JN41"/>
<proteinExistence type="predicted"/>
<dbReference type="SUPFAM" id="SSF48452">
    <property type="entry name" value="TPR-like"/>
    <property type="match status" value="1"/>
</dbReference>
<evidence type="ECO:0000256" key="4">
    <source>
        <dbReference type="SAM" id="MobiDB-lite"/>
    </source>
</evidence>
<keyword evidence="2 3" id="KW-0802">TPR repeat</keyword>
<feature type="repeat" description="TPR" evidence="3">
    <location>
        <begin position="500"/>
        <end position="533"/>
    </location>
</feature>
<dbReference type="InterPro" id="IPR029030">
    <property type="entry name" value="Caspase-like_dom_sf"/>
</dbReference>
<dbReference type="PANTHER" id="PTHR44858">
    <property type="entry name" value="TETRATRICOPEPTIDE REPEAT PROTEIN 6"/>
    <property type="match status" value="1"/>
</dbReference>
<dbReference type="SUPFAM" id="SSF52129">
    <property type="entry name" value="Caspase-like"/>
    <property type="match status" value="1"/>
</dbReference>
<dbReference type="GO" id="GO:0006508">
    <property type="term" value="P:proteolysis"/>
    <property type="evidence" value="ECO:0007669"/>
    <property type="project" value="InterPro"/>
</dbReference>
<reference evidence="7 8" key="1">
    <citation type="submission" date="2017-06" db="EMBL/GenBank/DDBJ databases">
        <title>Genome sequencing of cyanobaciteial culture collection at National Institute for Environmental Studies (NIES).</title>
        <authorList>
            <person name="Hirose Y."/>
            <person name="Shimura Y."/>
            <person name="Fujisawa T."/>
            <person name="Nakamura Y."/>
            <person name="Kawachi M."/>
        </authorList>
    </citation>
    <scope>NUCLEOTIDE SEQUENCE [LARGE SCALE GENOMIC DNA]</scope>
    <source>
        <strain evidence="7 8">NIES-2135</strain>
    </source>
</reference>
<dbReference type="SMART" id="SM00028">
    <property type="entry name" value="TPR"/>
    <property type="match status" value="3"/>
</dbReference>
<dbReference type="InterPro" id="IPR019734">
    <property type="entry name" value="TPR_rpt"/>
</dbReference>
<keyword evidence="1" id="KW-0677">Repeat</keyword>
<feature type="domain" description="Peptidase C14 caspase" evidence="6">
    <location>
        <begin position="4"/>
        <end position="194"/>
    </location>
</feature>
<feature type="region of interest" description="Disordered" evidence="4">
    <location>
        <begin position="298"/>
        <end position="321"/>
    </location>
</feature>
<feature type="transmembrane region" description="Helical" evidence="5">
    <location>
        <begin position="427"/>
        <end position="449"/>
    </location>
</feature>
<dbReference type="Gene3D" id="1.25.40.10">
    <property type="entry name" value="Tetratricopeptide repeat domain"/>
    <property type="match status" value="1"/>
</dbReference>
<gene>
    <name evidence="7" type="ORF">NIES2135_50470</name>
</gene>
<dbReference type="PROSITE" id="PS50005">
    <property type="entry name" value="TPR"/>
    <property type="match status" value="2"/>
</dbReference>
<keyword evidence="8" id="KW-1185">Reference proteome</keyword>
<evidence type="ECO:0000256" key="2">
    <source>
        <dbReference type="ARBA" id="ARBA00022803"/>
    </source>
</evidence>
<dbReference type="InterPro" id="IPR050498">
    <property type="entry name" value="Ycf3"/>
</dbReference>
<feature type="compositionally biased region" description="Basic and acidic residues" evidence="4">
    <location>
        <begin position="298"/>
        <end position="314"/>
    </location>
</feature>
<organism evidence="7 8">
    <name type="scientific">Leptolyngbya boryana NIES-2135</name>
    <dbReference type="NCBI Taxonomy" id="1973484"/>
    <lineage>
        <taxon>Bacteria</taxon>
        <taxon>Bacillati</taxon>
        <taxon>Cyanobacteriota</taxon>
        <taxon>Cyanophyceae</taxon>
        <taxon>Leptolyngbyales</taxon>
        <taxon>Leptolyngbyaceae</taxon>
        <taxon>Leptolyngbya group</taxon>
        <taxon>Leptolyngbya</taxon>
    </lineage>
</organism>
<dbReference type="GO" id="GO:0004197">
    <property type="term" value="F:cysteine-type endopeptidase activity"/>
    <property type="evidence" value="ECO:0007669"/>
    <property type="project" value="InterPro"/>
</dbReference>
<dbReference type="Pfam" id="PF00515">
    <property type="entry name" value="TPR_1"/>
    <property type="match status" value="1"/>
</dbReference>
<protein>
    <recommendedName>
        <fullName evidence="6">Peptidase C14 caspase domain-containing protein</fullName>
    </recommendedName>
</protein>
<dbReference type="Pfam" id="PF13181">
    <property type="entry name" value="TPR_8"/>
    <property type="match status" value="2"/>
</dbReference>
<feature type="repeat" description="TPR" evidence="3">
    <location>
        <begin position="462"/>
        <end position="495"/>
    </location>
</feature>